<keyword evidence="11" id="KW-1185">Reference proteome</keyword>
<feature type="domain" description="HNH nuclease" evidence="9">
    <location>
        <begin position="503"/>
        <end position="552"/>
    </location>
</feature>
<keyword evidence="4" id="KW-0255">Endonuclease</keyword>
<feature type="compositionally biased region" description="Basic and acidic residues" evidence="8">
    <location>
        <begin position="190"/>
        <end position="203"/>
    </location>
</feature>
<dbReference type="PRINTS" id="PR01300">
    <property type="entry name" value="PYOCINKILLER"/>
</dbReference>
<reference evidence="10 11" key="1">
    <citation type="submission" date="2014-03" db="EMBL/GenBank/DDBJ databases">
        <title>Draft Genome of Photorhabdus luminescens BA1, an Egyptian Isolate.</title>
        <authorList>
            <person name="Ghazal S."/>
            <person name="Hurst S.G.IV."/>
            <person name="Morris K."/>
            <person name="Thomas K."/>
            <person name="Tisa L.S."/>
        </authorList>
    </citation>
    <scope>NUCLEOTIDE SEQUENCE [LARGE SCALE GENOMIC DNA]</scope>
    <source>
        <strain evidence="10 11">BA1</strain>
    </source>
</reference>
<keyword evidence="5" id="KW-0378">Hydrolase</keyword>
<dbReference type="GO" id="GO:0016787">
    <property type="term" value="F:hydrolase activity"/>
    <property type="evidence" value="ECO:0007669"/>
    <property type="project" value="UniProtKB-KW"/>
</dbReference>
<dbReference type="CDD" id="cd14744">
    <property type="entry name" value="PAAR_CT_2"/>
    <property type="match status" value="1"/>
</dbReference>
<comment type="similarity">
    <text evidence="1">Belongs to the colicin/pyosin nuclease family.</text>
</comment>
<dbReference type="RefSeq" id="WP_036775756.1">
    <property type="nucleotide sequence ID" value="NZ_CAWLTM010000111.1"/>
</dbReference>
<dbReference type="InterPro" id="IPR036302">
    <property type="entry name" value="Pyosin/cloacin_T_dom_sf"/>
</dbReference>
<dbReference type="Gene3D" id="3.90.540.10">
    <property type="entry name" value="Colicin/pyocin, DNase domain"/>
    <property type="match status" value="1"/>
</dbReference>
<feature type="region of interest" description="Disordered" evidence="8">
    <location>
        <begin position="140"/>
        <end position="160"/>
    </location>
</feature>
<dbReference type="InterPro" id="IPR003060">
    <property type="entry name" value="Pyocin_killer"/>
</dbReference>
<evidence type="ECO:0000256" key="7">
    <source>
        <dbReference type="ARBA" id="ARBA00023048"/>
    </source>
</evidence>
<dbReference type="Pfam" id="PF06958">
    <property type="entry name" value="Pyocin_S"/>
    <property type="match status" value="1"/>
</dbReference>
<dbReference type="Gene3D" id="2.60.200.60">
    <property type="match status" value="1"/>
</dbReference>
<dbReference type="InterPro" id="IPR016128">
    <property type="entry name" value="Pyosin/cloacin_T_dom"/>
</dbReference>
<evidence type="ECO:0000259" key="9">
    <source>
        <dbReference type="SMART" id="SM00507"/>
    </source>
</evidence>
<evidence type="ECO:0000313" key="11">
    <source>
        <dbReference type="Proteomes" id="UP000023464"/>
    </source>
</evidence>
<evidence type="ECO:0000256" key="2">
    <source>
        <dbReference type="ARBA" id="ARBA00022529"/>
    </source>
</evidence>
<dbReference type="SMART" id="SM00507">
    <property type="entry name" value="HNHc"/>
    <property type="match status" value="1"/>
</dbReference>
<dbReference type="EMBL" id="JFGV01000004">
    <property type="protein sequence ID" value="EYU16923.1"/>
    <property type="molecule type" value="Genomic_DNA"/>
</dbReference>
<keyword evidence="6" id="KW-0044">Antibiotic</keyword>
<dbReference type="Proteomes" id="UP000023464">
    <property type="component" value="Unassembled WGS sequence"/>
</dbReference>
<dbReference type="CDD" id="cd00085">
    <property type="entry name" value="HNHc"/>
    <property type="match status" value="1"/>
</dbReference>
<dbReference type="InterPro" id="IPR044925">
    <property type="entry name" value="His-Me_finger_sf"/>
</dbReference>
<dbReference type="GO" id="GO:0031640">
    <property type="term" value="P:killing of cells of another organism"/>
    <property type="evidence" value="ECO:0007669"/>
    <property type="project" value="UniProtKB-KW"/>
</dbReference>
<evidence type="ECO:0000256" key="8">
    <source>
        <dbReference type="SAM" id="MobiDB-lite"/>
    </source>
</evidence>
<dbReference type="PATRIC" id="fig|1393736.3.peg.442"/>
<keyword evidence="2" id="KW-0929">Antimicrobial</keyword>
<dbReference type="SUPFAM" id="SSF54060">
    <property type="entry name" value="His-Me finger endonucleases"/>
    <property type="match status" value="1"/>
</dbReference>
<name>A0A022PPZ7_9GAMM</name>
<evidence type="ECO:0000256" key="3">
    <source>
        <dbReference type="ARBA" id="ARBA00022722"/>
    </source>
</evidence>
<protein>
    <submittedName>
        <fullName evidence="10">PAAR motif protein</fullName>
    </submittedName>
</protein>
<dbReference type="GO" id="GO:0019835">
    <property type="term" value="P:cytolysis"/>
    <property type="evidence" value="ECO:0007669"/>
    <property type="project" value="InterPro"/>
</dbReference>
<accession>A0A022PPZ7</accession>
<evidence type="ECO:0000256" key="1">
    <source>
        <dbReference type="ARBA" id="ARBA00006811"/>
    </source>
</evidence>
<evidence type="ECO:0000256" key="4">
    <source>
        <dbReference type="ARBA" id="ARBA00022759"/>
    </source>
</evidence>
<dbReference type="Pfam" id="PF05488">
    <property type="entry name" value="PAAR_motif"/>
    <property type="match status" value="1"/>
</dbReference>
<evidence type="ECO:0000256" key="6">
    <source>
        <dbReference type="ARBA" id="ARBA00023022"/>
    </source>
</evidence>
<dbReference type="GO" id="GO:0004519">
    <property type="term" value="F:endonuclease activity"/>
    <property type="evidence" value="ECO:0007669"/>
    <property type="project" value="UniProtKB-KW"/>
</dbReference>
<proteinExistence type="inferred from homology"/>
<dbReference type="SUPFAM" id="SSF69369">
    <property type="entry name" value="Cloacin translocation domain"/>
    <property type="match status" value="1"/>
</dbReference>
<keyword evidence="7" id="KW-0078">Bacteriocin</keyword>
<gene>
    <name evidence="10" type="ORF">BA1DRAFT_00437</name>
</gene>
<dbReference type="Pfam" id="PF21431">
    <property type="entry name" value="Col-Pyo_DNase"/>
    <property type="match status" value="1"/>
</dbReference>
<dbReference type="GO" id="GO:0042742">
    <property type="term" value="P:defense response to bacterium"/>
    <property type="evidence" value="ECO:0007669"/>
    <property type="project" value="UniProtKB-KW"/>
</dbReference>
<dbReference type="InterPro" id="IPR008727">
    <property type="entry name" value="PAAR_motif"/>
</dbReference>
<sequence>MAIGYYLLVGDKTTCGGQIITGDHTMTFNGRATAREGDKVTCGKHPGTYTIVGGISDMFDMGQRLAGTLDSVSTCPCRARFINSVMDSYEKQEQPRQQAVTPAYMATQNFSSPMKEATIVQPNPPPVTQAPPPPIPVFAKSRQRGKGCTDAGTETEPADNFGRMGIYQVLSSPAPVTESKPEQPPQGKKHPPEPDKPQDKKLPWYKRWFNDSKGKAEAAATVVAATTRSAVADGEALVMRFIGGGVTSAGRWLAAPNPLTVGLMGLFYSSGLNEGEEDYLNQYHLSEIASQYGKAPTRVRFRWIRDEKSGRMTVQGYHVSPESGLDKVPVHMMKLNPVTGNYEFWEPGEYRPTILWTPNEQEFKVPPHTGNEEQPFIPSQITVLPIPDKVGSDIESLPIPEEKDFRDYILVFPAGSGMKPVYVMFNTPRNQPGVVTGQGQRVEGNWLSLAGQDMGAPIPSQIADKLRGRRFNNFDDFRRAFWKEVGNDPELSQQFNSHNKEFLKKSYSPYSPQQEHIGNREKYEIHHVKFIKDGGEVYNLDNLRVTTPKRHIEIHSSKGGIK</sequence>
<comment type="caution">
    <text evidence="10">The sequence shown here is derived from an EMBL/GenBank/DDBJ whole genome shotgun (WGS) entry which is preliminary data.</text>
</comment>
<organism evidence="10 11">
    <name type="scientific">Photorhabdus aegyptia</name>
    <dbReference type="NCBI Taxonomy" id="2805098"/>
    <lineage>
        <taxon>Bacteria</taxon>
        <taxon>Pseudomonadati</taxon>
        <taxon>Pseudomonadota</taxon>
        <taxon>Gammaproteobacteria</taxon>
        <taxon>Enterobacterales</taxon>
        <taxon>Morganellaceae</taxon>
        <taxon>Photorhabdus</taxon>
    </lineage>
</organism>
<evidence type="ECO:0000313" key="10">
    <source>
        <dbReference type="EMBL" id="EYU16923.1"/>
    </source>
</evidence>
<dbReference type="InterPro" id="IPR037146">
    <property type="entry name" value="Colicin/pyocin_DNase_dom_sf"/>
</dbReference>
<evidence type="ECO:0000256" key="5">
    <source>
        <dbReference type="ARBA" id="ARBA00022801"/>
    </source>
</evidence>
<dbReference type="AlphaFoldDB" id="A0A022PPZ7"/>
<dbReference type="GO" id="GO:0005102">
    <property type="term" value="F:signaling receptor binding"/>
    <property type="evidence" value="ECO:0007669"/>
    <property type="project" value="InterPro"/>
</dbReference>
<dbReference type="InterPro" id="IPR003615">
    <property type="entry name" value="HNH_nuc"/>
</dbReference>
<feature type="region of interest" description="Disordered" evidence="8">
    <location>
        <begin position="173"/>
        <end position="203"/>
    </location>
</feature>
<keyword evidence="3" id="KW-0540">Nuclease</keyword>